<dbReference type="Proteomes" id="UP001608902">
    <property type="component" value="Unassembled WGS sequence"/>
</dbReference>
<dbReference type="EMBL" id="JBGFUD010000079">
    <property type="protein sequence ID" value="MFH4973579.1"/>
    <property type="molecule type" value="Genomic_DNA"/>
</dbReference>
<reference evidence="7 8" key="1">
    <citation type="submission" date="2024-08" db="EMBL/GenBank/DDBJ databases">
        <title>Gnathostoma spinigerum genome.</title>
        <authorList>
            <person name="Gonzalez-Bertolin B."/>
            <person name="Monzon S."/>
            <person name="Zaballos A."/>
            <person name="Jimenez P."/>
            <person name="Dekumyoy P."/>
            <person name="Varona S."/>
            <person name="Cuesta I."/>
            <person name="Sumanam S."/>
            <person name="Adisakwattana P."/>
            <person name="Gasser R.B."/>
            <person name="Hernandez-Gonzalez A."/>
            <person name="Young N.D."/>
            <person name="Perteguer M.J."/>
        </authorList>
    </citation>
    <scope>NUCLEOTIDE SEQUENCE [LARGE SCALE GENOMIC DNA]</scope>
    <source>
        <strain evidence="7">AL3</strain>
        <tissue evidence="7">Liver</tissue>
    </source>
</reference>
<evidence type="ECO:0000313" key="8">
    <source>
        <dbReference type="Proteomes" id="UP001608902"/>
    </source>
</evidence>
<feature type="transmembrane region" description="Helical" evidence="5">
    <location>
        <begin position="180"/>
        <end position="198"/>
    </location>
</feature>
<keyword evidence="4 5" id="KW-0472">Membrane</keyword>
<sequence length="401" mass="44654">MNEYGLSVPLYPVECVNSSFSSLEPLHEHGIISWPNFSHCLPHCGLCQSSASDSAYSVFNLLLIGCLLPLIGFCGLVGNGLSAFIYSRPEMRSSTNLYLCALGCSDSGVICTAIFLFCIDSIRRFSSHLSMVFGALSPIIYPAGMTAQTCSVYFTLAAGADCFVQVFLPRSWRWMVSTSSFVKGVIIAVVLFGIIYNIPHCFEAVVLECWHEQFRSRSLEMCPDPFRFQLSYTEVYYKYMYAIFLAVGPLIILVILNSCIVVASVARKTEEGSGDTIALVLVVLLFIICNTTALLLNVFEARLARSLGSKINYIVDASNFMVVFNSSSNFIIYVTFSGSFRQTLRNYLFKTADLENEMRLTGRISYPRISNHCNPDSCRMNGKARIVDRPHNDSVRTEVLI</sequence>
<evidence type="ECO:0000259" key="6">
    <source>
        <dbReference type="PROSITE" id="PS50262"/>
    </source>
</evidence>
<feature type="transmembrane region" description="Helical" evidence="5">
    <location>
        <begin position="58"/>
        <end position="85"/>
    </location>
</feature>
<dbReference type="InterPro" id="IPR000276">
    <property type="entry name" value="GPCR_Rhodpsn"/>
</dbReference>
<dbReference type="PANTHER" id="PTHR47632:SF3">
    <property type="entry name" value="G-PROTEIN COUPLED RECEPTORS FAMILY 1 PROFILE DOMAIN-CONTAINING PROTEIN"/>
    <property type="match status" value="1"/>
</dbReference>
<dbReference type="InterPro" id="IPR017452">
    <property type="entry name" value="GPCR_Rhodpsn_7TM"/>
</dbReference>
<feature type="transmembrane region" description="Helical" evidence="5">
    <location>
        <begin position="239"/>
        <end position="265"/>
    </location>
</feature>
<comment type="subcellular location">
    <subcellularLocation>
        <location evidence="1">Membrane</location>
    </subcellularLocation>
</comment>
<comment type="caution">
    <text evidence="7">The sequence shown here is derived from an EMBL/GenBank/DDBJ whole genome shotgun (WGS) entry which is preliminary data.</text>
</comment>
<dbReference type="Gene3D" id="1.20.1070.10">
    <property type="entry name" value="Rhodopsin 7-helix transmembrane proteins"/>
    <property type="match status" value="1"/>
</dbReference>
<protein>
    <recommendedName>
        <fullName evidence="6">G-protein coupled receptors family 1 profile domain-containing protein</fullName>
    </recommendedName>
</protein>
<evidence type="ECO:0000256" key="5">
    <source>
        <dbReference type="SAM" id="Phobius"/>
    </source>
</evidence>
<accession>A0ABD6E8A1</accession>
<name>A0ABD6E8A1_9BILA</name>
<keyword evidence="8" id="KW-1185">Reference proteome</keyword>
<evidence type="ECO:0000313" key="7">
    <source>
        <dbReference type="EMBL" id="MFH4973579.1"/>
    </source>
</evidence>
<evidence type="ECO:0000256" key="3">
    <source>
        <dbReference type="ARBA" id="ARBA00022989"/>
    </source>
</evidence>
<evidence type="ECO:0000256" key="1">
    <source>
        <dbReference type="ARBA" id="ARBA00004370"/>
    </source>
</evidence>
<feature type="domain" description="G-protein coupled receptors family 1 profile" evidence="6">
    <location>
        <begin position="78"/>
        <end position="333"/>
    </location>
</feature>
<dbReference type="PANTHER" id="PTHR47632">
    <property type="entry name" value="FMRFAMIDE PEPTIDE RECEPTOR FAMILY-RELATED"/>
    <property type="match status" value="1"/>
</dbReference>
<feature type="transmembrane region" description="Helical" evidence="5">
    <location>
        <begin position="319"/>
        <end position="340"/>
    </location>
</feature>
<dbReference type="Pfam" id="PF00001">
    <property type="entry name" value="7tm_1"/>
    <property type="match status" value="1"/>
</dbReference>
<dbReference type="InterPro" id="IPR053326">
    <property type="entry name" value="GPCR1-like"/>
</dbReference>
<organism evidence="7 8">
    <name type="scientific">Gnathostoma spinigerum</name>
    <dbReference type="NCBI Taxonomy" id="75299"/>
    <lineage>
        <taxon>Eukaryota</taxon>
        <taxon>Metazoa</taxon>
        <taxon>Ecdysozoa</taxon>
        <taxon>Nematoda</taxon>
        <taxon>Chromadorea</taxon>
        <taxon>Rhabditida</taxon>
        <taxon>Spirurina</taxon>
        <taxon>Gnathostomatomorpha</taxon>
        <taxon>Gnathostomatoidea</taxon>
        <taxon>Gnathostomatidae</taxon>
        <taxon>Gnathostoma</taxon>
    </lineage>
</organism>
<keyword evidence="2 5" id="KW-0812">Transmembrane</keyword>
<feature type="transmembrane region" description="Helical" evidence="5">
    <location>
        <begin position="277"/>
        <end position="299"/>
    </location>
</feature>
<feature type="transmembrane region" description="Helical" evidence="5">
    <location>
        <begin position="97"/>
        <end position="119"/>
    </location>
</feature>
<dbReference type="PRINTS" id="PR00237">
    <property type="entry name" value="GPCRRHODOPSN"/>
</dbReference>
<dbReference type="AlphaFoldDB" id="A0ABD6E8A1"/>
<keyword evidence="3 5" id="KW-1133">Transmembrane helix</keyword>
<evidence type="ECO:0000256" key="4">
    <source>
        <dbReference type="ARBA" id="ARBA00023136"/>
    </source>
</evidence>
<dbReference type="GO" id="GO:0016020">
    <property type="term" value="C:membrane"/>
    <property type="evidence" value="ECO:0007669"/>
    <property type="project" value="UniProtKB-SubCell"/>
</dbReference>
<dbReference type="CDD" id="cd14978">
    <property type="entry name" value="7tmA_FMRFamide_R-like"/>
    <property type="match status" value="1"/>
</dbReference>
<proteinExistence type="predicted"/>
<feature type="transmembrane region" description="Helical" evidence="5">
    <location>
        <begin position="139"/>
        <end position="168"/>
    </location>
</feature>
<evidence type="ECO:0000256" key="2">
    <source>
        <dbReference type="ARBA" id="ARBA00022692"/>
    </source>
</evidence>
<gene>
    <name evidence="7" type="ORF">AB6A40_000288</name>
</gene>
<dbReference type="SUPFAM" id="SSF81321">
    <property type="entry name" value="Family A G protein-coupled receptor-like"/>
    <property type="match status" value="1"/>
</dbReference>
<dbReference type="PROSITE" id="PS50262">
    <property type="entry name" value="G_PROTEIN_RECEP_F1_2"/>
    <property type="match status" value="1"/>
</dbReference>